<sequence length="586" mass="65564">MGFMDQIKQLFHKEELPEEIKREYERWRSHRIDDKDLIQELAEIEKKNKEIYERFYTSLSFGTAGLRGILGAGSNRMNIYTVGQATQGLANYLNNHYERPFVAIAYDSRRKSREFARDASQVLVGNGITVWLYPDIMPTPCLSFAVRYFRCHAGINITASHNPAQYNGYKVYGPDGCQITEEAVEEISREIRRTDLFDDVKRGAYDMATNVGNIRCIEQSVEEAYLEKVMEQRVNPGIGEQCPIRIIYTPLNGSGLRMVREVLARTGMRDVYVVPEQEHPDGDFPTCPYPNPEVKEALQLGINLSDELQADLLLATDPDCDRVGIAVRHNGEMVMLTGNQVGVLLLDYIASSRKENGTMPEHPLMVKTIVTTSMVDAVAAKYGVEVRNVLTGFKYIGELIGELEAKGEEGRFLLGFEESYGYLVGSYVRDKDAVVASMLIAEMTAWHKSQGRTLVDALDALYAEVGYYKNAVDSFAFEGSDGMEKMAAIMEGLRKEPLTEIAGQKVVSRADYASSQRVCGDEAETIGLPKSNVLEYGLEGGSSVIIRPSGTEPKIKVYYSLTGEDRQAVENFYQQLSGWAKEFLGA</sequence>
<comment type="similarity">
    <text evidence="5 14">Belongs to the phosphohexose mutase family.</text>
</comment>
<dbReference type="InterPro" id="IPR005845">
    <property type="entry name" value="A-D-PHexomutase_a/b/a-II"/>
</dbReference>
<organism evidence="19">
    <name type="scientific">uncultured Anaerotruncus sp</name>
    <dbReference type="NCBI Taxonomy" id="905011"/>
    <lineage>
        <taxon>Bacteria</taxon>
        <taxon>Bacillati</taxon>
        <taxon>Bacillota</taxon>
        <taxon>Clostridia</taxon>
        <taxon>Eubacteriales</taxon>
        <taxon>Oscillospiraceae</taxon>
        <taxon>Anaerotruncus</taxon>
        <taxon>environmental samples</taxon>
    </lineage>
</organism>
<evidence type="ECO:0000256" key="6">
    <source>
        <dbReference type="ARBA" id="ARBA00012728"/>
    </source>
</evidence>
<accession>A0A6N2TCA7</accession>
<reference evidence="19" key="1">
    <citation type="submission" date="2019-11" db="EMBL/GenBank/DDBJ databases">
        <authorList>
            <person name="Feng L."/>
        </authorList>
    </citation>
    <scope>NUCLEOTIDE SEQUENCE</scope>
    <source>
        <strain evidence="19">AundefinedLFYP135</strain>
    </source>
</reference>
<feature type="domain" description="Alpha-D-phosphohexomutase alpha/beta/alpha" evidence="17">
    <location>
        <begin position="224"/>
        <end position="330"/>
    </location>
</feature>
<keyword evidence="10 19" id="KW-0413">Isomerase</keyword>
<dbReference type="InterPro" id="IPR005844">
    <property type="entry name" value="A-D-PHexomutase_a/b/a-I"/>
</dbReference>
<feature type="domain" description="Alpha-D-phosphohexomutase alpha/beta/alpha" evidence="16">
    <location>
        <begin position="60"/>
        <end position="194"/>
    </location>
</feature>
<evidence type="ECO:0000256" key="2">
    <source>
        <dbReference type="ARBA" id="ARBA00001946"/>
    </source>
</evidence>
<evidence type="ECO:0000259" key="18">
    <source>
        <dbReference type="Pfam" id="PF02880"/>
    </source>
</evidence>
<dbReference type="GO" id="GO:0008973">
    <property type="term" value="F:phosphopentomutase activity"/>
    <property type="evidence" value="ECO:0007669"/>
    <property type="project" value="TreeGrafter"/>
</dbReference>
<comment type="pathway">
    <text evidence="4">Lipid metabolism.</text>
</comment>
<evidence type="ECO:0000259" key="15">
    <source>
        <dbReference type="Pfam" id="PF00408"/>
    </source>
</evidence>
<dbReference type="SUPFAM" id="SSF55957">
    <property type="entry name" value="Phosphoglucomutase, C-terminal domain"/>
    <property type="match status" value="1"/>
</dbReference>
<dbReference type="EMBL" id="CACRSL010000003">
    <property type="protein sequence ID" value="VYT03318.1"/>
    <property type="molecule type" value="Genomic_DNA"/>
</dbReference>
<dbReference type="Pfam" id="PF02878">
    <property type="entry name" value="PGM_PMM_I"/>
    <property type="match status" value="1"/>
</dbReference>
<dbReference type="PANTHER" id="PTHR45745:SF1">
    <property type="entry name" value="PHOSPHOGLUCOMUTASE 2B-RELATED"/>
    <property type="match status" value="1"/>
</dbReference>
<dbReference type="PRINTS" id="PR00509">
    <property type="entry name" value="PGMPMM"/>
</dbReference>
<dbReference type="InterPro" id="IPR016066">
    <property type="entry name" value="A-D-PHexomutase_CS"/>
</dbReference>
<dbReference type="PROSITE" id="PS00710">
    <property type="entry name" value="PGM_PMM"/>
    <property type="match status" value="1"/>
</dbReference>
<gene>
    <name evidence="19" type="primary">pgcA</name>
    <name evidence="19" type="ORF">AULFYP135_01371</name>
</gene>
<keyword evidence="7" id="KW-0597">Phosphoprotein</keyword>
<evidence type="ECO:0000256" key="10">
    <source>
        <dbReference type="ARBA" id="ARBA00023235"/>
    </source>
</evidence>
<evidence type="ECO:0000256" key="3">
    <source>
        <dbReference type="ARBA" id="ARBA00005164"/>
    </source>
</evidence>
<comment type="cofactor">
    <cofactor evidence="2">
        <name>Mg(2+)</name>
        <dbReference type="ChEBI" id="CHEBI:18420"/>
    </cofactor>
</comment>
<dbReference type="Pfam" id="PF02879">
    <property type="entry name" value="PGM_PMM_II"/>
    <property type="match status" value="1"/>
</dbReference>
<evidence type="ECO:0000256" key="12">
    <source>
        <dbReference type="ARBA" id="ARBA00041398"/>
    </source>
</evidence>
<evidence type="ECO:0000256" key="13">
    <source>
        <dbReference type="ARBA" id="ARBA00041467"/>
    </source>
</evidence>
<evidence type="ECO:0000256" key="4">
    <source>
        <dbReference type="ARBA" id="ARBA00005189"/>
    </source>
</evidence>
<dbReference type="Gene3D" id="3.40.120.10">
    <property type="entry name" value="Alpha-D-Glucose-1,6-Bisphosphate, subunit A, domain 3"/>
    <property type="match status" value="3"/>
</dbReference>
<evidence type="ECO:0000256" key="5">
    <source>
        <dbReference type="ARBA" id="ARBA00010231"/>
    </source>
</evidence>
<proteinExistence type="inferred from homology"/>
<feature type="domain" description="Alpha-D-phosphohexomutase alpha/beta/alpha" evidence="18">
    <location>
        <begin position="338"/>
        <end position="463"/>
    </location>
</feature>
<dbReference type="Pfam" id="PF02880">
    <property type="entry name" value="PGM_PMM_III"/>
    <property type="match status" value="1"/>
</dbReference>
<dbReference type="InterPro" id="IPR036900">
    <property type="entry name" value="A-D-PHexomutase_C_sf"/>
</dbReference>
<dbReference type="EC" id="5.4.2.2" evidence="6"/>
<evidence type="ECO:0000256" key="14">
    <source>
        <dbReference type="RuleBase" id="RU004326"/>
    </source>
</evidence>
<dbReference type="GO" id="GO:0005975">
    <property type="term" value="P:carbohydrate metabolic process"/>
    <property type="evidence" value="ECO:0007669"/>
    <property type="project" value="InterPro"/>
</dbReference>
<name>A0A6N2TCA7_9FIRM</name>
<comment type="pathway">
    <text evidence="3">Glycolipid metabolism; diglucosyl-diacylglycerol biosynthesis.</text>
</comment>
<dbReference type="AlphaFoldDB" id="A0A6N2TCA7"/>
<evidence type="ECO:0000256" key="7">
    <source>
        <dbReference type="ARBA" id="ARBA00022553"/>
    </source>
</evidence>
<dbReference type="InterPro" id="IPR005841">
    <property type="entry name" value="Alpha-D-phosphohexomutase_SF"/>
</dbReference>
<feature type="domain" description="Alpha-D-phosphohexomutase C-terminal" evidence="15">
    <location>
        <begin position="532"/>
        <end position="562"/>
    </location>
</feature>
<dbReference type="PANTHER" id="PTHR45745">
    <property type="entry name" value="PHOSPHOMANNOMUTASE 45A"/>
    <property type="match status" value="1"/>
</dbReference>
<evidence type="ECO:0000256" key="1">
    <source>
        <dbReference type="ARBA" id="ARBA00000443"/>
    </source>
</evidence>
<evidence type="ECO:0000256" key="11">
    <source>
        <dbReference type="ARBA" id="ARBA00039995"/>
    </source>
</evidence>
<dbReference type="InterPro" id="IPR016055">
    <property type="entry name" value="A-D-PHexomutase_a/b/a-I/II/III"/>
</dbReference>
<keyword evidence="9 14" id="KW-0460">Magnesium</keyword>
<dbReference type="CDD" id="cd05799">
    <property type="entry name" value="PGM2"/>
    <property type="match status" value="1"/>
</dbReference>
<protein>
    <recommendedName>
        <fullName evidence="11">Phosphoglucomutase</fullName>
        <ecNumber evidence="6">5.4.2.2</ecNumber>
    </recommendedName>
    <alternativeName>
        <fullName evidence="13">Alpha-phosphoglucomutase</fullName>
    </alternativeName>
    <alternativeName>
        <fullName evidence="12">Glucose phosphomutase</fullName>
    </alternativeName>
</protein>
<dbReference type="InterPro" id="IPR005846">
    <property type="entry name" value="A-D-PHexomutase_a/b/a-III"/>
</dbReference>
<dbReference type="InterPro" id="IPR005843">
    <property type="entry name" value="A-D-PHexomutase_C"/>
</dbReference>
<dbReference type="Pfam" id="PF00408">
    <property type="entry name" value="PGM_PMM_IV"/>
    <property type="match status" value="1"/>
</dbReference>
<evidence type="ECO:0000256" key="8">
    <source>
        <dbReference type="ARBA" id="ARBA00022723"/>
    </source>
</evidence>
<dbReference type="GO" id="GO:0006166">
    <property type="term" value="P:purine ribonucleoside salvage"/>
    <property type="evidence" value="ECO:0007669"/>
    <property type="project" value="TreeGrafter"/>
</dbReference>
<evidence type="ECO:0000259" key="16">
    <source>
        <dbReference type="Pfam" id="PF02878"/>
    </source>
</evidence>
<dbReference type="SUPFAM" id="SSF53738">
    <property type="entry name" value="Phosphoglucomutase, first 3 domains"/>
    <property type="match status" value="3"/>
</dbReference>
<evidence type="ECO:0000313" key="19">
    <source>
        <dbReference type="EMBL" id="VYT03318.1"/>
    </source>
</evidence>
<dbReference type="GO" id="GO:0000287">
    <property type="term" value="F:magnesium ion binding"/>
    <property type="evidence" value="ECO:0007669"/>
    <property type="project" value="InterPro"/>
</dbReference>
<evidence type="ECO:0000256" key="9">
    <source>
        <dbReference type="ARBA" id="ARBA00022842"/>
    </source>
</evidence>
<comment type="catalytic activity">
    <reaction evidence="1">
        <text>alpha-D-glucose 1-phosphate = alpha-D-glucose 6-phosphate</text>
        <dbReference type="Rhea" id="RHEA:23536"/>
        <dbReference type="ChEBI" id="CHEBI:58225"/>
        <dbReference type="ChEBI" id="CHEBI:58601"/>
        <dbReference type="EC" id="5.4.2.2"/>
    </reaction>
</comment>
<dbReference type="Gene3D" id="3.30.310.50">
    <property type="entry name" value="Alpha-D-phosphohexomutase, C-terminal domain"/>
    <property type="match status" value="1"/>
</dbReference>
<evidence type="ECO:0000259" key="17">
    <source>
        <dbReference type="Pfam" id="PF02879"/>
    </source>
</evidence>
<keyword evidence="8 14" id="KW-0479">Metal-binding</keyword>
<dbReference type="GO" id="GO:0004614">
    <property type="term" value="F:phosphoglucomutase activity"/>
    <property type="evidence" value="ECO:0007669"/>
    <property type="project" value="UniProtKB-EC"/>
</dbReference>